<sequence length="102" mass="11035">MASQVVSGFMMVEALKDKGYNGYAVAVPSANELLQIFKLAAPVFIMMIRLLKSLMIIGAAGTVVPWLFPKVFLPDPRSSSYKGDVQSATSILPSFICGNKYS</sequence>
<dbReference type="EMBL" id="CM007905">
    <property type="protein sequence ID" value="OTF91496.1"/>
    <property type="molecule type" value="Genomic_DNA"/>
</dbReference>
<organism evidence="2 3">
    <name type="scientific">Helianthus annuus</name>
    <name type="common">Common sunflower</name>
    <dbReference type="NCBI Taxonomy" id="4232"/>
    <lineage>
        <taxon>Eukaryota</taxon>
        <taxon>Viridiplantae</taxon>
        <taxon>Streptophyta</taxon>
        <taxon>Embryophyta</taxon>
        <taxon>Tracheophyta</taxon>
        <taxon>Spermatophyta</taxon>
        <taxon>Magnoliopsida</taxon>
        <taxon>eudicotyledons</taxon>
        <taxon>Gunneridae</taxon>
        <taxon>Pentapetalae</taxon>
        <taxon>asterids</taxon>
        <taxon>campanulids</taxon>
        <taxon>Asterales</taxon>
        <taxon>Asteraceae</taxon>
        <taxon>Asteroideae</taxon>
        <taxon>Heliantheae alliance</taxon>
        <taxon>Heliantheae</taxon>
        <taxon>Helianthus</taxon>
    </lineage>
</organism>
<protein>
    <submittedName>
        <fullName evidence="2">Uncharacterized protein</fullName>
    </submittedName>
</protein>
<reference evidence="1 3" key="1">
    <citation type="journal article" date="2017" name="Nature">
        <title>The sunflower genome provides insights into oil metabolism, flowering and Asterid evolution.</title>
        <authorList>
            <person name="Badouin H."/>
            <person name="Gouzy J."/>
            <person name="Grassa C.J."/>
            <person name="Murat F."/>
            <person name="Staton S.E."/>
            <person name="Cottret L."/>
            <person name="Lelandais-Briere C."/>
            <person name="Owens G.L."/>
            <person name="Carrere S."/>
            <person name="Mayjonade B."/>
            <person name="Legrand L."/>
            <person name="Gill N."/>
            <person name="Kane N.C."/>
            <person name="Bowers J.E."/>
            <person name="Hubner S."/>
            <person name="Bellec A."/>
            <person name="Berard A."/>
            <person name="Berges H."/>
            <person name="Blanchet N."/>
            <person name="Boniface M.C."/>
            <person name="Brunel D."/>
            <person name="Catrice O."/>
            <person name="Chaidir N."/>
            <person name="Claudel C."/>
            <person name="Donnadieu C."/>
            <person name="Faraut T."/>
            <person name="Fievet G."/>
            <person name="Helmstetter N."/>
            <person name="King M."/>
            <person name="Knapp S.J."/>
            <person name="Lai Z."/>
            <person name="Le Paslier M.C."/>
            <person name="Lippi Y."/>
            <person name="Lorenzon L."/>
            <person name="Mandel J.R."/>
            <person name="Marage G."/>
            <person name="Marchand G."/>
            <person name="Marquand E."/>
            <person name="Bret-Mestries E."/>
            <person name="Morien E."/>
            <person name="Nambeesan S."/>
            <person name="Nguyen T."/>
            <person name="Pegot-Espagnet P."/>
            <person name="Pouilly N."/>
            <person name="Raftis F."/>
            <person name="Sallet E."/>
            <person name="Schiex T."/>
            <person name="Thomas J."/>
            <person name="Vandecasteele C."/>
            <person name="Vares D."/>
            <person name="Vear F."/>
            <person name="Vautrin S."/>
            <person name="Crespi M."/>
            <person name="Mangin B."/>
            <person name="Burke J.M."/>
            <person name="Salse J."/>
            <person name="Munos S."/>
            <person name="Vincourt P."/>
            <person name="Rieseberg L.H."/>
            <person name="Langlade N.B."/>
        </authorList>
    </citation>
    <scope>NUCLEOTIDE SEQUENCE [LARGE SCALE GENOMIC DNA]</scope>
    <source>
        <strain evidence="3">cv. SF193</strain>
        <tissue evidence="1">Leaves</tissue>
    </source>
</reference>
<evidence type="ECO:0000313" key="3">
    <source>
        <dbReference type="Proteomes" id="UP000215914"/>
    </source>
</evidence>
<dbReference type="STRING" id="4232.A0A251S026"/>
<reference evidence="1" key="3">
    <citation type="submission" date="2020-06" db="EMBL/GenBank/DDBJ databases">
        <title>Helianthus annuus Genome sequencing and assembly Release 2.</title>
        <authorList>
            <person name="Gouzy J."/>
            <person name="Langlade N."/>
            <person name="Munos S."/>
        </authorList>
    </citation>
    <scope>NUCLEOTIDE SEQUENCE</scope>
    <source>
        <tissue evidence="1">Leaves</tissue>
    </source>
</reference>
<dbReference type="Gramene" id="mRNA:HanXRQr2_Chr16g0746091">
    <property type="protein sequence ID" value="mRNA:HanXRQr2_Chr16g0746091"/>
    <property type="gene ID" value="HanXRQr2_Chr16g0746091"/>
</dbReference>
<dbReference type="AlphaFoldDB" id="A0A251S026"/>
<dbReference type="Proteomes" id="UP000215914">
    <property type="component" value="Chromosome 16"/>
</dbReference>
<gene>
    <name evidence="2" type="ORF">HannXRQ_Chr16g0511371</name>
    <name evidence="1" type="ORF">HanXRQr2_Chr16g0746091</name>
</gene>
<evidence type="ECO:0000313" key="2">
    <source>
        <dbReference type="EMBL" id="OTF91496.1"/>
    </source>
</evidence>
<dbReference type="EMBL" id="MNCJ02000331">
    <property type="protein sequence ID" value="KAF5759827.1"/>
    <property type="molecule type" value="Genomic_DNA"/>
</dbReference>
<name>A0A251S026_HELAN</name>
<keyword evidence="3" id="KW-1185">Reference proteome</keyword>
<evidence type="ECO:0000313" key="1">
    <source>
        <dbReference type="EMBL" id="KAF5759827.1"/>
    </source>
</evidence>
<reference evidence="2" key="2">
    <citation type="submission" date="2017-02" db="EMBL/GenBank/DDBJ databases">
        <title>Sunflower complete genome.</title>
        <authorList>
            <person name="Langlade N."/>
            <person name="Munos S."/>
        </authorList>
    </citation>
    <scope>NUCLEOTIDE SEQUENCE [LARGE SCALE GENOMIC DNA]</scope>
    <source>
        <tissue evidence="2">Leaves</tissue>
    </source>
</reference>
<accession>A0A251S026</accession>
<proteinExistence type="predicted"/>
<dbReference type="InParanoid" id="A0A251S026"/>